<proteinExistence type="predicted"/>
<comment type="caution">
    <text evidence="1">The sequence shown here is derived from an EMBL/GenBank/DDBJ whole genome shotgun (WGS) entry which is preliminary data.</text>
</comment>
<gene>
    <name evidence="1" type="ORF">Cadr_000002669</name>
</gene>
<evidence type="ECO:0000313" key="1">
    <source>
        <dbReference type="EMBL" id="KAB1253023.1"/>
    </source>
</evidence>
<protein>
    <submittedName>
        <fullName evidence="1">Uncharacterized protein</fullName>
    </submittedName>
</protein>
<organism evidence="1 2">
    <name type="scientific">Camelus dromedarius</name>
    <name type="common">Dromedary</name>
    <name type="synonym">Arabian camel</name>
    <dbReference type="NCBI Taxonomy" id="9838"/>
    <lineage>
        <taxon>Eukaryota</taxon>
        <taxon>Metazoa</taxon>
        <taxon>Chordata</taxon>
        <taxon>Craniata</taxon>
        <taxon>Vertebrata</taxon>
        <taxon>Euteleostomi</taxon>
        <taxon>Mammalia</taxon>
        <taxon>Eutheria</taxon>
        <taxon>Laurasiatheria</taxon>
        <taxon>Artiodactyla</taxon>
        <taxon>Tylopoda</taxon>
        <taxon>Camelidae</taxon>
        <taxon>Camelus</taxon>
    </lineage>
</organism>
<dbReference type="AlphaFoldDB" id="A0A5N4C2C9"/>
<sequence length="123" mass="13436">MDKSVSLGCMRTMGLCRNCVSCTGKSCFGIDVYLDSDKELGNNLGKLSEAYENLKGSGGETVTKTAFMSLNVKHMNVCSVKTKVIVIPGLPDLWERLSKQQKEAQSEVNLLGLLYPVSHFLSV</sequence>
<dbReference type="Proteomes" id="UP000299084">
    <property type="component" value="Unassembled WGS sequence"/>
</dbReference>
<reference evidence="1 2" key="1">
    <citation type="journal article" date="2019" name="Mol. Ecol. Resour.">
        <title>Improving Illumina assemblies with Hi-C and long reads: an example with the North African dromedary.</title>
        <authorList>
            <person name="Elbers J.P."/>
            <person name="Rogers M.F."/>
            <person name="Perelman P.L."/>
            <person name="Proskuryakova A.A."/>
            <person name="Serdyukova N.A."/>
            <person name="Johnson W.E."/>
            <person name="Horin P."/>
            <person name="Corander J."/>
            <person name="Murphy D."/>
            <person name="Burger P.A."/>
        </authorList>
    </citation>
    <scope>NUCLEOTIDE SEQUENCE [LARGE SCALE GENOMIC DNA]</scope>
    <source>
        <strain evidence="1">Drom800</strain>
        <tissue evidence="1">Blood</tissue>
    </source>
</reference>
<evidence type="ECO:0000313" key="2">
    <source>
        <dbReference type="Proteomes" id="UP000299084"/>
    </source>
</evidence>
<accession>A0A5N4C2C9</accession>
<keyword evidence="2" id="KW-1185">Reference proteome</keyword>
<name>A0A5N4C2C9_CAMDR</name>
<dbReference type="EMBL" id="JWIN03000037">
    <property type="protein sequence ID" value="KAB1253023.1"/>
    <property type="molecule type" value="Genomic_DNA"/>
</dbReference>